<sequence>MLRGQIRPRGLSLQPNRCRPNYFAKRRCAALSGQSLTARHYIGDEQSDSTPRGLPRSGHKLRGARAAGAITRTFQGLQSGGRLPRSARAVLQEQACSSLSVYPPRHLNAGERS</sequence>
<evidence type="ECO:0000256" key="1">
    <source>
        <dbReference type="SAM" id="MobiDB-lite"/>
    </source>
</evidence>
<dbReference type="Proteomes" id="UP001066276">
    <property type="component" value="Chromosome 5"/>
</dbReference>
<gene>
    <name evidence="2" type="ORF">NDU88_006315</name>
</gene>
<comment type="caution">
    <text evidence="2">The sequence shown here is derived from an EMBL/GenBank/DDBJ whole genome shotgun (WGS) entry which is preliminary data.</text>
</comment>
<dbReference type="EMBL" id="JANPWB010000009">
    <property type="protein sequence ID" value="KAJ1153556.1"/>
    <property type="molecule type" value="Genomic_DNA"/>
</dbReference>
<proteinExistence type="predicted"/>
<protein>
    <submittedName>
        <fullName evidence="2">Uncharacterized protein</fullName>
    </submittedName>
</protein>
<name>A0AAV7RM55_PLEWA</name>
<accession>A0AAV7RM55</accession>
<dbReference type="AlphaFoldDB" id="A0AAV7RM55"/>
<reference evidence="2" key="1">
    <citation type="journal article" date="2022" name="bioRxiv">
        <title>Sequencing and chromosome-scale assembly of the giantPleurodeles waltlgenome.</title>
        <authorList>
            <person name="Brown T."/>
            <person name="Elewa A."/>
            <person name="Iarovenko S."/>
            <person name="Subramanian E."/>
            <person name="Araus A.J."/>
            <person name="Petzold A."/>
            <person name="Susuki M."/>
            <person name="Suzuki K.-i.T."/>
            <person name="Hayashi T."/>
            <person name="Toyoda A."/>
            <person name="Oliveira C."/>
            <person name="Osipova E."/>
            <person name="Leigh N.D."/>
            <person name="Simon A."/>
            <person name="Yun M.H."/>
        </authorList>
    </citation>
    <scope>NUCLEOTIDE SEQUENCE</scope>
    <source>
        <strain evidence="2">20211129_DDA</strain>
        <tissue evidence="2">Liver</tissue>
    </source>
</reference>
<evidence type="ECO:0000313" key="3">
    <source>
        <dbReference type="Proteomes" id="UP001066276"/>
    </source>
</evidence>
<evidence type="ECO:0000313" key="2">
    <source>
        <dbReference type="EMBL" id="KAJ1153556.1"/>
    </source>
</evidence>
<keyword evidence="3" id="KW-1185">Reference proteome</keyword>
<feature type="region of interest" description="Disordered" evidence="1">
    <location>
        <begin position="40"/>
        <end position="62"/>
    </location>
</feature>
<organism evidence="2 3">
    <name type="scientific">Pleurodeles waltl</name>
    <name type="common">Iberian ribbed newt</name>
    <dbReference type="NCBI Taxonomy" id="8319"/>
    <lineage>
        <taxon>Eukaryota</taxon>
        <taxon>Metazoa</taxon>
        <taxon>Chordata</taxon>
        <taxon>Craniata</taxon>
        <taxon>Vertebrata</taxon>
        <taxon>Euteleostomi</taxon>
        <taxon>Amphibia</taxon>
        <taxon>Batrachia</taxon>
        <taxon>Caudata</taxon>
        <taxon>Salamandroidea</taxon>
        <taxon>Salamandridae</taxon>
        <taxon>Pleurodelinae</taxon>
        <taxon>Pleurodeles</taxon>
    </lineage>
</organism>